<dbReference type="Proteomes" id="UP000054223">
    <property type="component" value="Unassembled WGS sequence"/>
</dbReference>
<dbReference type="RefSeq" id="WP_059072592.1">
    <property type="nucleotide sequence ID" value="NZ_LNAL01000008.1"/>
</dbReference>
<sequence>MSTSTTAPTLSVSATRRVLLSKELCRVLGLKAGHRIDLIPPPRRGGVWHLDIRPRVGKPLTHTPATRPMFFCAHHISRDVLHDGVQVRKRIKLVLADEVAATAGLYRLLEQ</sequence>
<gene>
    <name evidence="1" type="ORF">ASU33_06120</name>
</gene>
<protein>
    <submittedName>
        <fullName evidence="1">Uncharacterized protein</fullName>
    </submittedName>
</protein>
<accession>A0A9X0HJ68</accession>
<evidence type="ECO:0000313" key="1">
    <source>
        <dbReference type="EMBL" id="KUG06898.1"/>
    </source>
</evidence>
<dbReference type="OrthoDB" id="981754at2"/>
<name>A0A9X0HJ68_SOLP1</name>
<evidence type="ECO:0000313" key="2">
    <source>
        <dbReference type="Proteomes" id="UP000054223"/>
    </source>
</evidence>
<proteinExistence type="predicted"/>
<keyword evidence="2" id="KW-1185">Reference proteome</keyword>
<organism evidence="1 2">
    <name type="scientific">Solirubrum puertoriconensis</name>
    <dbReference type="NCBI Taxonomy" id="1751427"/>
    <lineage>
        <taxon>Bacteria</taxon>
        <taxon>Pseudomonadati</taxon>
        <taxon>Bacteroidota</taxon>
        <taxon>Cytophagia</taxon>
        <taxon>Cytophagales</taxon>
    </lineage>
</organism>
<dbReference type="AlphaFoldDB" id="A0A9X0HJ68"/>
<reference evidence="1 2" key="1">
    <citation type="submission" date="2015-11" db="EMBL/GenBank/DDBJ databases">
        <title>Solirubrum puertoriconensis gen. nov. an environmental bacteria isolated in Puerto Rico.</title>
        <authorList>
            <person name="Cuebas-Irizarry M.F."/>
            <person name="Montalvo-Rodriguez R."/>
        </authorList>
    </citation>
    <scope>NUCLEOTIDE SEQUENCE [LARGE SCALE GENOMIC DNA]</scope>
    <source>
        <strain evidence="1 2">MC1A</strain>
    </source>
</reference>
<dbReference type="EMBL" id="LNAL01000008">
    <property type="protein sequence ID" value="KUG06898.1"/>
    <property type="molecule type" value="Genomic_DNA"/>
</dbReference>
<comment type="caution">
    <text evidence="1">The sequence shown here is derived from an EMBL/GenBank/DDBJ whole genome shotgun (WGS) entry which is preliminary data.</text>
</comment>